<comment type="similarity">
    <text evidence="4">Belongs to the FlbT family.</text>
</comment>
<dbReference type="Proteomes" id="UP000241764">
    <property type="component" value="Unassembled WGS sequence"/>
</dbReference>
<name>A0A2P7B618_9HYPH</name>
<dbReference type="AlphaFoldDB" id="A0A2P7B618"/>
<dbReference type="PIRSF" id="PIRSF009533">
    <property type="entry name" value="FlbT"/>
    <property type="match status" value="1"/>
</dbReference>
<dbReference type="RefSeq" id="WP_106666085.1">
    <property type="nucleotide sequence ID" value="NZ_PGGM01000011.1"/>
</dbReference>
<keyword evidence="5" id="KW-0969">Cilium</keyword>
<sequence length="147" mass="16674">MKISLRAGEKIYVNGAVLRADRKVSLEFMNDVSFLLESHVIQADQTTTPLRQLYFAAQIMLINPSIKDEANRTFKRMLNALLATFENQHMLKELKLIDEMICNGRVFEALKAIRLLYTLEEQILRGADTSLTISSQTDQATTPEAIV</sequence>
<dbReference type="GO" id="GO:0048027">
    <property type="term" value="F:mRNA 5'-UTR binding"/>
    <property type="evidence" value="ECO:0007669"/>
    <property type="project" value="UniProtKB-UniRule"/>
</dbReference>
<accession>A0A2P7B618</accession>
<dbReference type="Pfam" id="PF07378">
    <property type="entry name" value="FlbT"/>
    <property type="match status" value="1"/>
</dbReference>
<evidence type="ECO:0000313" key="5">
    <source>
        <dbReference type="EMBL" id="PSH61912.1"/>
    </source>
</evidence>
<dbReference type="EMBL" id="PGGM01000011">
    <property type="protein sequence ID" value="PSH61912.1"/>
    <property type="molecule type" value="Genomic_DNA"/>
</dbReference>
<dbReference type="NCBIfam" id="NF001995">
    <property type="entry name" value="PRK00794.1-1"/>
    <property type="match status" value="1"/>
</dbReference>
<keyword evidence="6" id="KW-1185">Reference proteome</keyword>
<gene>
    <name evidence="4" type="primary">flbT</name>
    <name evidence="5" type="ORF">CU103_21590</name>
</gene>
<evidence type="ECO:0000256" key="1">
    <source>
        <dbReference type="ARBA" id="ARBA00022491"/>
    </source>
</evidence>
<proteinExistence type="inferred from homology"/>
<evidence type="ECO:0000313" key="6">
    <source>
        <dbReference type="Proteomes" id="UP000241764"/>
    </source>
</evidence>
<dbReference type="GO" id="GO:1902209">
    <property type="term" value="P:negative regulation of bacterial-type flagellum assembly"/>
    <property type="evidence" value="ECO:0007669"/>
    <property type="project" value="UniProtKB-UniRule"/>
</dbReference>
<keyword evidence="5" id="KW-0966">Cell projection</keyword>
<dbReference type="HAMAP" id="MF_00783">
    <property type="entry name" value="FlbT"/>
    <property type="match status" value="1"/>
</dbReference>
<keyword evidence="5" id="KW-0282">Flagellum</keyword>
<evidence type="ECO:0000256" key="2">
    <source>
        <dbReference type="ARBA" id="ARBA00022795"/>
    </source>
</evidence>
<dbReference type="InterPro" id="IPR009967">
    <property type="entry name" value="Flagellum_FlbT"/>
</dbReference>
<evidence type="ECO:0000256" key="3">
    <source>
        <dbReference type="ARBA" id="ARBA00022884"/>
    </source>
</evidence>
<keyword evidence="2 4" id="KW-1005">Bacterial flagellum biogenesis</keyword>
<protein>
    <recommendedName>
        <fullName evidence="4">Probable flagellum biosynthesis repressor protein FlbT</fullName>
    </recommendedName>
</protein>
<comment type="function">
    <text evidence="4">Has a post-transcriptional repressor function in flagellum biogenesis. Associates with the 5'-UTR of fljK mRNA and promotes its degradation.</text>
</comment>
<organism evidence="5 6">
    <name type="scientific">Phyllobacterium sophorae</name>
    <dbReference type="NCBI Taxonomy" id="1520277"/>
    <lineage>
        <taxon>Bacteria</taxon>
        <taxon>Pseudomonadati</taxon>
        <taxon>Pseudomonadota</taxon>
        <taxon>Alphaproteobacteria</taxon>
        <taxon>Hyphomicrobiales</taxon>
        <taxon>Phyllobacteriaceae</taxon>
        <taxon>Phyllobacterium</taxon>
    </lineage>
</organism>
<evidence type="ECO:0000256" key="4">
    <source>
        <dbReference type="HAMAP-Rule" id="MF_00783"/>
    </source>
</evidence>
<reference evidence="6" key="1">
    <citation type="submission" date="2017-11" db="EMBL/GenBank/DDBJ databases">
        <authorList>
            <person name="Kuznetsova I."/>
            <person name="Sazanova A."/>
            <person name="Chirak E."/>
            <person name="Safronova V."/>
            <person name="Willems A."/>
        </authorList>
    </citation>
    <scope>NUCLEOTIDE SEQUENCE [LARGE SCALE GENOMIC DNA]</scope>
    <source>
        <strain evidence="6">CCBAU 03422</strain>
    </source>
</reference>
<keyword evidence="1 4" id="KW-0678">Repressor</keyword>
<dbReference type="GO" id="GO:0006402">
    <property type="term" value="P:mRNA catabolic process"/>
    <property type="evidence" value="ECO:0007669"/>
    <property type="project" value="InterPro"/>
</dbReference>
<comment type="caution">
    <text evidence="5">The sequence shown here is derived from an EMBL/GenBank/DDBJ whole genome shotgun (WGS) entry which is preliminary data.</text>
</comment>
<dbReference type="GO" id="GO:0044781">
    <property type="term" value="P:bacterial-type flagellum organization"/>
    <property type="evidence" value="ECO:0007669"/>
    <property type="project" value="UniProtKB-KW"/>
</dbReference>
<keyword evidence="3 4" id="KW-0694">RNA-binding</keyword>
<dbReference type="OrthoDB" id="7932924at2"/>